<keyword evidence="1" id="KW-0812">Transmembrane</keyword>
<feature type="transmembrane region" description="Helical" evidence="1">
    <location>
        <begin position="54"/>
        <end position="71"/>
    </location>
</feature>
<dbReference type="EMBL" id="WKKC01000008">
    <property type="protein sequence ID" value="MTE02855.1"/>
    <property type="molecule type" value="Genomic_DNA"/>
</dbReference>
<feature type="transmembrane region" description="Helical" evidence="1">
    <location>
        <begin position="31"/>
        <end position="48"/>
    </location>
</feature>
<evidence type="ECO:0000313" key="8">
    <source>
        <dbReference type="Proteomes" id="UP000216448"/>
    </source>
</evidence>
<evidence type="ECO:0000313" key="4">
    <source>
        <dbReference type="EMBL" id="PAB52253.1"/>
    </source>
</evidence>
<evidence type="ECO:0000313" key="2">
    <source>
        <dbReference type="EMBL" id="MTE02855.1"/>
    </source>
</evidence>
<dbReference type="GeneID" id="83570335"/>
<feature type="transmembrane region" description="Helical" evidence="1">
    <location>
        <begin position="78"/>
        <end position="96"/>
    </location>
</feature>
<reference evidence="7 8" key="2">
    <citation type="submission" date="2017-05" db="EMBL/GenBank/DDBJ databases">
        <title>Lactobacillus johnsonii from commercial turkeys.</title>
        <authorList>
            <person name="Johnson T.J."/>
            <person name="Youmans B."/>
        </authorList>
    </citation>
    <scope>NUCLEOTIDE SEQUENCE [LARGE SCALE GENOMIC DNA]</scope>
    <source>
        <strain evidence="5 7">UMNLJ114</strain>
        <strain evidence="4 8">UMNLJ54</strain>
    </source>
</reference>
<proteinExistence type="predicted"/>
<dbReference type="EMBL" id="NGOH01000034">
    <property type="protein sequence ID" value="OYS14005.1"/>
    <property type="molecule type" value="Genomic_DNA"/>
</dbReference>
<organism evidence="5 7">
    <name type="scientific">Lactobacillus johnsonii</name>
    <dbReference type="NCBI Taxonomy" id="33959"/>
    <lineage>
        <taxon>Bacteria</taxon>
        <taxon>Bacillati</taxon>
        <taxon>Bacillota</taxon>
        <taxon>Bacilli</taxon>
        <taxon>Lactobacillales</taxon>
        <taxon>Lactobacillaceae</taxon>
        <taxon>Lactobacillus</taxon>
    </lineage>
</organism>
<dbReference type="RefSeq" id="WP_087713019.1">
    <property type="nucleotide sequence ID" value="NZ_CP021703.1"/>
</dbReference>
<dbReference type="AlphaFoldDB" id="A0A1Z1N6J9"/>
<evidence type="ECO:0000313" key="6">
    <source>
        <dbReference type="Proteomes" id="UP000215693"/>
    </source>
</evidence>
<accession>A0A1Z1N6J9</accession>
<evidence type="ECO:0000313" key="5">
    <source>
        <dbReference type="EMBL" id="PAB53518.1"/>
    </source>
</evidence>
<evidence type="ECO:0000256" key="1">
    <source>
        <dbReference type="SAM" id="Phobius"/>
    </source>
</evidence>
<dbReference type="Proteomes" id="UP000488295">
    <property type="component" value="Unassembled WGS sequence"/>
</dbReference>
<reference evidence="2 9" key="4">
    <citation type="submission" date="2019-11" db="EMBL/GenBank/DDBJ databases">
        <title>Gastrointestinal microbiota of Peromyscus leucopus.</title>
        <authorList>
            <person name="Milovic A."/>
            <person name="Bassam K."/>
            <person name="Barbour A.G."/>
        </authorList>
    </citation>
    <scope>NUCLEOTIDE SEQUENCE [LARGE SCALE GENOMIC DNA]</scope>
    <source>
        <strain evidence="2 9">LL8</strain>
    </source>
</reference>
<keyword evidence="1" id="KW-0472">Membrane</keyword>
<dbReference type="EMBL" id="NIBB01000049">
    <property type="protein sequence ID" value="PAB52253.1"/>
    <property type="molecule type" value="Genomic_DNA"/>
</dbReference>
<feature type="transmembrane region" description="Helical" evidence="1">
    <location>
        <begin position="6"/>
        <end position="24"/>
    </location>
</feature>
<evidence type="ECO:0000313" key="3">
    <source>
        <dbReference type="EMBL" id="OYS14005.1"/>
    </source>
</evidence>
<name>A0A1Z1N6J9_LACJH</name>
<evidence type="ECO:0000313" key="7">
    <source>
        <dbReference type="Proteomes" id="UP000216008"/>
    </source>
</evidence>
<dbReference type="Proteomes" id="UP000216008">
    <property type="component" value="Unassembled WGS sequence"/>
</dbReference>
<dbReference type="EMBL" id="NIBD01000074">
    <property type="protein sequence ID" value="PAB53518.1"/>
    <property type="molecule type" value="Genomic_DNA"/>
</dbReference>
<reference evidence="3 6" key="3">
    <citation type="submission" date="2017-09" db="EMBL/GenBank/DDBJ databases">
        <title>Tripartite evolution among Lactobacillus johnsonii, Lactobacillus taiwanensis, Lactobacillus reuteri and their rodent host.</title>
        <authorList>
            <person name="Wang T."/>
            <person name="Knowles S."/>
            <person name="Cheng C."/>
        </authorList>
    </citation>
    <scope>NUCLEOTIDE SEQUENCE [LARGE SCALE GENOMIC DNA]</scope>
    <source>
        <strain evidence="3 6">117c</strain>
    </source>
</reference>
<evidence type="ECO:0000313" key="9">
    <source>
        <dbReference type="Proteomes" id="UP000488295"/>
    </source>
</evidence>
<keyword evidence="1" id="KW-1133">Transmembrane helix</keyword>
<dbReference type="Proteomes" id="UP000216448">
    <property type="component" value="Unassembled WGS sequence"/>
</dbReference>
<sequence>MELEVHMLVPYLLASVYFIFQDWFQNIALKWYGIAIIAIVTICWIFSIRIHLNIIQIGAELIQIILAYLLLTRKFSKLTTFGLIMIIGIVTTVAIFC</sequence>
<dbReference type="Proteomes" id="UP000215693">
    <property type="component" value="Unassembled WGS sequence"/>
</dbReference>
<reference evidence="3 6" key="1">
    <citation type="submission" date="2017-04" db="EMBL/GenBank/DDBJ databases">
        <authorList>
            <person name="Lin X.B."/>
            <person name="Stothard P."/>
            <person name="Tasseva G."/>
            <person name="Walter J."/>
        </authorList>
    </citation>
    <scope>NUCLEOTIDE SEQUENCE [LARGE SCALE GENOMIC DNA]</scope>
    <source>
        <strain evidence="3 6">117c</strain>
    </source>
</reference>
<gene>
    <name evidence="4" type="ORF">A3P64_07415</name>
    <name evidence="5" type="ORF">A3Q24_09765</name>
    <name evidence="3" type="ORF">CBF50_02930</name>
    <name evidence="2" type="ORF">GJU95_03565</name>
</gene>
<protein>
    <submittedName>
        <fullName evidence="5">Uncharacterized protein</fullName>
    </submittedName>
</protein>
<comment type="caution">
    <text evidence="5">The sequence shown here is derived from an EMBL/GenBank/DDBJ whole genome shotgun (WGS) entry which is preliminary data.</text>
</comment>